<proteinExistence type="predicted"/>
<accession>A0A943YXF1</accession>
<evidence type="ECO:0000256" key="1">
    <source>
        <dbReference type="SAM" id="MobiDB-lite"/>
    </source>
</evidence>
<dbReference type="Proteomes" id="UP000727506">
    <property type="component" value="Unassembled WGS sequence"/>
</dbReference>
<sequence length="83" mass="9282">MANFLFKRPDGRHRHSLVTDIGQTRAPPPQAREKAGAPAIARRPRTPEGAGAIGPNAAWNTHPARAYHTPPRMRIVRNRQKFL</sequence>
<name>A0A943YXF1_9ACTN</name>
<dbReference type="EMBL" id="JAGZSV010000001">
    <property type="protein sequence ID" value="MBS6939888.1"/>
    <property type="molecule type" value="Genomic_DNA"/>
</dbReference>
<comment type="caution">
    <text evidence="2">The sequence shown here is derived from an EMBL/GenBank/DDBJ whole genome shotgun (WGS) entry which is preliminary data.</text>
</comment>
<evidence type="ECO:0000313" key="2">
    <source>
        <dbReference type="EMBL" id="MBS6939888.1"/>
    </source>
</evidence>
<dbReference type="AlphaFoldDB" id="A0A943YXF1"/>
<organism evidence="2 3">
    <name type="scientific">Slackia piriformis</name>
    <dbReference type="NCBI Taxonomy" id="626934"/>
    <lineage>
        <taxon>Bacteria</taxon>
        <taxon>Bacillati</taxon>
        <taxon>Actinomycetota</taxon>
        <taxon>Coriobacteriia</taxon>
        <taxon>Eggerthellales</taxon>
        <taxon>Eggerthellaceae</taxon>
        <taxon>Slackia</taxon>
    </lineage>
</organism>
<gene>
    <name evidence="2" type="ORF">KH142_00075</name>
</gene>
<protein>
    <submittedName>
        <fullName evidence="2">Uncharacterized protein</fullName>
    </submittedName>
</protein>
<feature type="region of interest" description="Disordered" evidence="1">
    <location>
        <begin position="1"/>
        <end position="72"/>
    </location>
</feature>
<reference evidence="2" key="1">
    <citation type="submission" date="2021-02" db="EMBL/GenBank/DDBJ databases">
        <title>Infant gut strain persistence is associated with maternal origin, phylogeny, and functional potential including surface adhesion and iron acquisition.</title>
        <authorList>
            <person name="Lou Y.C."/>
        </authorList>
    </citation>
    <scope>NUCLEOTIDE SEQUENCE</scope>
    <source>
        <strain evidence="2">L2_039_000G1_dasL2_039_000G1_concoct_11</strain>
    </source>
</reference>
<evidence type="ECO:0000313" key="3">
    <source>
        <dbReference type="Proteomes" id="UP000727506"/>
    </source>
</evidence>